<evidence type="ECO:0000256" key="2">
    <source>
        <dbReference type="ARBA" id="ARBA00022729"/>
    </source>
</evidence>
<dbReference type="Gene3D" id="3.40.720.10">
    <property type="entry name" value="Alkaline Phosphatase, subunit A"/>
    <property type="match status" value="1"/>
</dbReference>
<organism evidence="7 8">
    <name type="scientific">Mariniblastus fucicola</name>
    <dbReference type="NCBI Taxonomy" id="980251"/>
    <lineage>
        <taxon>Bacteria</taxon>
        <taxon>Pseudomonadati</taxon>
        <taxon>Planctomycetota</taxon>
        <taxon>Planctomycetia</taxon>
        <taxon>Pirellulales</taxon>
        <taxon>Pirellulaceae</taxon>
        <taxon>Mariniblastus</taxon>
    </lineage>
</organism>
<dbReference type="GO" id="GO:0047753">
    <property type="term" value="F:choline-sulfatase activity"/>
    <property type="evidence" value="ECO:0007669"/>
    <property type="project" value="UniProtKB-EC"/>
</dbReference>
<protein>
    <submittedName>
        <fullName evidence="7">Choline-sulfatase</fullName>
        <ecNumber evidence="7">3.1.6.6</ecNumber>
    </submittedName>
</protein>
<evidence type="ECO:0000256" key="1">
    <source>
        <dbReference type="ARBA" id="ARBA00008779"/>
    </source>
</evidence>
<dbReference type="PANTHER" id="PTHR43108">
    <property type="entry name" value="N-ACETYLGLUCOSAMINE-6-SULFATASE FAMILY MEMBER"/>
    <property type="match status" value="1"/>
</dbReference>
<evidence type="ECO:0000256" key="5">
    <source>
        <dbReference type="SAM" id="SignalP"/>
    </source>
</evidence>
<dbReference type="AlphaFoldDB" id="A0A5B9PEC4"/>
<evidence type="ECO:0000313" key="8">
    <source>
        <dbReference type="Proteomes" id="UP000322214"/>
    </source>
</evidence>
<name>A0A5B9PEC4_9BACT</name>
<dbReference type="PANTHER" id="PTHR43108:SF8">
    <property type="entry name" value="SD21168P"/>
    <property type="match status" value="1"/>
</dbReference>
<evidence type="ECO:0000256" key="4">
    <source>
        <dbReference type="ARBA" id="ARBA00023180"/>
    </source>
</evidence>
<feature type="chain" id="PRO_5023049969" evidence="5">
    <location>
        <begin position="34"/>
        <end position="712"/>
    </location>
</feature>
<dbReference type="CDD" id="cd16147">
    <property type="entry name" value="G6S"/>
    <property type="match status" value="1"/>
</dbReference>
<comment type="similarity">
    <text evidence="1">Belongs to the sulfatase family.</text>
</comment>
<gene>
    <name evidence="7" type="primary">betC_3</name>
    <name evidence="7" type="ORF">MFFC18_12370</name>
</gene>
<feature type="signal peptide" evidence="5">
    <location>
        <begin position="1"/>
        <end position="33"/>
    </location>
</feature>
<keyword evidence="4" id="KW-0325">Glycoprotein</keyword>
<keyword evidence="3 7" id="KW-0378">Hydrolase</keyword>
<proteinExistence type="inferred from homology"/>
<dbReference type="InterPro" id="IPR017850">
    <property type="entry name" value="Alkaline_phosphatase_core_sf"/>
</dbReference>
<dbReference type="EC" id="3.1.6.6" evidence="7"/>
<dbReference type="KEGG" id="mff:MFFC18_12370"/>
<keyword evidence="8" id="KW-1185">Reference proteome</keyword>
<dbReference type="STRING" id="980251.GCA_001642875_01703"/>
<dbReference type="InterPro" id="IPR000917">
    <property type="entry name" value="Sulfatase_N"/>
</dbReference>
<dbReference type="EMBL" id="CP042912">
    <property type="protein sequence ID" value="QEG21381.1"/>
    <property type="molecule type" value="Genomic_DNA"/>
</dbReference>
<sequence length="712" mass="79142" precursor="true">MRSRKPRYRYTTLFVVVFLINCLPSAEPMQALAASEPVAKPNIILINLDDADAEMFSDSTLAERFPNLHQLAGRSVKFSNVHATTPLCGPSRACLLRSQYAHHCGIRVNEPDVQASYGFDGGMRSYVERGHASDDLSTWMQDAGYHTMHVGKFLHHQTLFMIPEGWDDFYSSVGGRYFETYRITNRGGPGPYSERLAPGIYRTNAEAADSIELIERQANAQNEKPFFLFLNPFGPHRQQVDSGEMYEDKYSHLWPDATPPESPSYNEADMSDRSGPLKHMSLISPYSHEYLATHFRERLLAMKSVDDMVGDIVATLEEQGLTDNTYIFVTSDNGFALGHHRLVSKGVAVDRATNVPLLVAGPGIDPGRSSHLLAHIDIGPTIVQLAGGSTPSFVDGVSFASVIANPENAAAVRDSVLIENFETRTMFGAEHEFASTGLRLKTAIYVEWATGGREYFNLSRDPDQIENIYSQIPLSNKQTFANKLRKMKSWAPASASFRKPYFDLEPLEYPYTLEGIAESAVSTREVRIAIRDLTTGKFWDGSQWSDAFKQVSATLAHPNAMLTTWKLPLDFGDQPPAGLAKAWVWGLDWSSTFQSPESVTFRLGKVTSRVTLDSPSYAQCFAGTVDLHGSAVSGVQPQLEDFELRIRDVNSLEFWNGNSFSRSSVYLSAQRTPGSWSLSATLPPGTYRVSINGRDLDGNAFDVIHRLFHVDP</sequence>
<reference evidence="7 8" key="1">
    <citation type="submission" date="2019-08" db="EMBL/GenBank/DDBJ databases">
        <title>Deep-cultivation of Planctomycetes and their phenomic and genomic characterization uncovers novel biology.</title>
        <authorList>
            <person name="Wiegand S."/>
            <person name="Jogler M."/>
            <person name="Boedeker C."/>
            <person name="Pinto D."/>
            <person name="Vollmers J."/>
            <person name="Rivas-Marin E."/>
            <person name="Kohn T."/>
            <person name="Peeters S.H."/>
            <person name="Heuer A."/>
            <person name="Rast P."/>
            <person name="Oberbeckmann S."/>
            <person name="Bunk B."/>
            <person name="Jeske O."/>
            <person name="Meyerdierks A."/>
            <person name="Storesund J.E."/>
            <person name="Kallscheuer N."/>
            <person name="Luecker S."/>
            <person name="Lage O.M."/>
            <person name="Pohl T."/>
            <person name="Merkel B.J."/>
            <person name="Hornburger P."/>
            <person name="Mueller R.-W."/>
            <person name="Bruemmer F."/>
            <person name="Labrenz M."/>
            <person name="Spormann A.M."/>
            <person name="Op den Camp H."/>
            <person name="Overmann J."/>
            <person name="Amann R."/>
            <person name="Jetten M.S.M."/>
            <person name="Mascher T."/>
            <person name="Medema M.H."/>
            <person name="Devos D.P."/>
            <person name="Kaster A.-K."/>
            <person name="Ovreas L."/>
            <person name="Rohde M."/>
            <person name="Galperin M.Y."/>
            <person name="Jogler C."/>
        </authorList>
    </citation>
    <scope>NUCLEOTIDE SEQUENCE [LARGE SCALE GENOMIC DNA]</scope>
    <source>
        <strain evidence="7 8">FC18</strain>
    </source>
</reference>
<evidence type="ECO:0000259" key="6">
    <source>
        <dbReference type="Pfam" id="PF00884"/>
    </source>
</evidence>
<dbReference type="PROSITE" id="PS00149">
    <property type="entry name" value="SULFATASE_2"/>
    <property type="match status" value="1"/>
</dbReference>
<accession>A0A5B9PEC4</accession>
<dbReference type="Pfam" id="PF00884">
    <property type="entry name" value="Sulfatase"/>
    <property type="match status" value="1"/>
</dbReference>
<dbReference type="SUPFAM" id="SSF53649">
    <property type="entry name" value="Alkaline phosphatase-like"/>
    <property type="match status" value="1"/>
</dbReference>
<dbReference type="Proteomes" id="UP000322214">
    <property type="component" value="Chromosome"/>
</dbReference>
<keyword evidence="2 5" id="KW-0732">Signal</keyword>
<dbReference type="InterPro" id="IPR024607">
    <property type="entry name" value="Sulfatase_CS"/>
</dbReference>
<evidence type="ECO:0000256" key="3">
    <source>
        <dbReference type="ARBA" id="ARBA00022801"/>
    </source>
</evidence>
<feature type="domain" description="Sulfatase N-terminal" evidence="6">
    <location>
        <begin position="41"/>
        <end position="387"/>
    </location>
</feature>
<evidence type="ECO:0000313" key="7">
    <source>
        <dbReference type="EMBL" id="QEG21381.1"/>
    </source>
</evidence>